<feature type="transmembrane region" description="Helical" evidence="1">
    <location>
        <begin position="48"/>
        <end position="69"/>
    </location>
</feature>
<keyword evidence="1" id="KW-1133">Transmembrane helix</keyword>
<reference evidence="2" key="2">
    <citation type="submission" date="2020-09" db="EMBL/GenBank/DDBJ databases">
        <authorList>
            <person name="Sun Q."/>
            <person name="Zhou Y."/>
        </authorList>
    </citation>
    <scope>NUCLEOTIDE SEQUENCE</scope>
    <source>
        <strain evidence="2">CGMCC 1.12698</strain>
    </source>
</reference>
<comment type="caution">
    <text evidence="2">The sequence shown here is derived from an EMBL/GenBank/DDBJ whole genome shotgun (WGS) entry which is preliminary data.</text>
</comment>
<evidence type="ECO:0000256" key="1">
    <source>
        <dbReference type="SAM" id="Phobius"/>
    </source>
</evidence>
<proteinExistence type="predicted"/>
<keyword evidence="1" id="KW-0472">Membrane</keyword>
<evidence type="ECO:0000313" key="2">
    <source>
        <dbReference type="EMBL" id="GGE62262.1"/>
    </source>
</evidence>
<protein>
    <submittedName>
        <fullName evidence="2">Uncharacterized protein</fullName>
    </submittedName>
</protein>
<dbReference type="RefSeq" id="WP_188387365.1">
    <property type="nucleotide sequence ID" value="NZ_BMFK01000001.1"/>
</dbReference>
<evidence type="ECO:0000313" key="3">
    <source>
        <dbReference type="Proteomes" id="UP000605259"/>
    </source>
</evidence>
<feature type="transmembrane region" description="Helical" evidence="1">
    <location>
        <begin position="81"/>
        <end position="102"/>
    </location>
</feature>
<keyword evidence="1" id="KW-0812">Transmembrane</keyword>
<reference evidence="2" key="1">
    <citation type="journal article" date="2014" name="Int. J. Syst. Evol. Microbiol.">
        <title>Complete genome sequence of Corynebacterium casei LMG S-19264T (=DSM 44701T), isolated from a smear-ripened cheese.</title>
        <authorList>
            <consortium name="US DOE Joint Genome Institute (JGI-PGF)"/>
            <person name="Walter F."/>
            <person name="Albersmeier A."/>
            <person name="Kalinowski J."/>
            <person name="Ruckert C."/>
        </authorList>
    </citation>
    <scope>NUCLEOTIDE SEQUENCE</scope>
    <source>
        <strain evidence="2">CGMCC 1.12698</strain>
    </source>
</reference>
<dbReference type="AlphaFoldDB" id="A0A917EPA1"/>
<gene>
    <name evidence="2" type="ORF">GCM10007140_10650</name>
</gene>
<feature type="transmembrane region" description="Helical" evidence="1">
    <location>
        <begin position="114"/>
        <end position="135"/>
    </location>
</feature>
<organism evidence="2 3">
    <name type="scientific">Priestia taiwanensis</name>
    <dbReference type="NCBI Taxonomy" id="1347902"/>
    <lineage>
        <taxon>Bacteria</taxon>
        <taxon>Bacillati</taxon>
        <taxon>Bacillota</taxon>
        <taxon>Bacilli</taxon>
        <taxon>Bacillales</taxon>
        <taxon>Bacillaceae</taxon>
        <taxon>Priestia</taxon>
    </lineage>
</organism>
<feature type="transmembrane region" description="Helical" evidence="1">
    <location>
        <begin position="12"/>
        <end position="36"/>
    </location>
</feature>
<dbReference type="EMBL" id="BMFK01000001">
    <property type="protein sequence ID" value="GGE62262.1"/>
    <property type="molecule type" value="Genomic_DNA"/>
</dbReference>
<sequence>MKGKTNHTQAIFIGVLSSTLPFVLPAFLILIVSDWMPNEITYPKVSSVFFLSIMLVITDFIFYGILKLFGYKDKGLNGRGLIGILDAVFSQFFYLCAGYFIISTLGLTAVELSLTGVSIVAIISAIILTLLLSLIEDIEDKYDEDENTDE</sequence>
<accession>A0A917EPA1</accession>
<dbReference type="Proteomes" id="UP000605259">
    <property type="component" value="Unassembled WGS sequence"/>
</dbReference>
<keyword evidence="3" id="KW-1185">Reference proteome</keyword>
<name>A0A917EPA1_9BACI</name>